<dbReference type="AlphaFoldDB" id="A0A6H2H2Q1"/>
<dbReference type="RefSeq" id="WP_168909502.1">
    <property type="nucleotide sequence ID" value="NZ_CP051428.1"/>
</dbReference>
<protein>
    <submittedName>
        <fullName evidence="1">DNA alkylation repair protein</fullName>
    </submittedName>
</protein>
<accession>A0A6H2H2Q1</accession>
<dbReference type="Proteomes" id="UP000502136">
    <property type="component" value="Chromosome"/>
</dbReference>
<evidence type="ECO:0000313" key="1">
    <source>
        <dbReference type="EMBL" id="QJC53974.1"/>
    </source>
</evidence>
<dbReference type="Gene3D" id="1.25.40.290">
    <property type="entry name" value="ARM repeat domains"/>
    <property type="match status" value="1"/>
</dbReference>
<sequence>MLPLRDLYHERMLLEVGEALKELHPPFDPERFAASAMEEPWQGASFKERTRLAAEALGRFLPPSFPEAAELVCQAAERFSGLEYIFFPDFVERFGLEDREAAMDALARLTRASTSEFAVRAFLLADPAWAMERLGRWSRDSDEHVRRLATEGSRPRLPWGQRLPMFVRDPQPTLALLEPMLADESEYVRRSVANHLNDIAKDHPERVLELAERHLGRDARSDWTLRHASRTLLKQGEPQALRLFGFAPATEASARNLQVLTPVVPFGGRLEFAFEIHNSGEPVPLRLEYEIGFVKASGRLAGKRFKLSERAYPSGSTPVVRSHAIKPITTRKYYPGLHSITLLVNGEPQGELGFELTMEPAEGSSQEAEG</sequence>
<gene>
    <name evidence="1" type="ORF">HGI30_22225</name>
</gene>
<dbReference type="KEGG" id="palr:HGI30_22225"/>
<name>A0A6H2H2Q1_9BACL</name>
<proteinExistence type="predicted"/>
<dbReference type="SUPFAM" id="SSF48371">
    <property type="entry name" value="ARM repeat"/>
    <property type="match status" value="1"/>
</dbReference>
<dbReference type="EMBL" id="CP051428">
    <property type="protein sequence ID" value="QJC53974.1"/>
    <property type="molecule type" value="Genomic_DNA"/>
</dbReference>
<keyword evidence="2" id="KW-1185">Reference proteome</keyword>
<organism evidence="1 2">
    <name type="scientific">Paenibacillus albicereus</name>
    <dbReference type="NCBI Taxonomy" id="2726185"/>
    <lineage>
        <taxon>Bacteria</taxon>
        <taxon>Bacillati</taxon>
        <taxon>Bacillota</taxon>
        <taxon>Bacilli</taxon>
        <taxon>Bacillales</taxon>
        <taxon>Paenibacillaceae</taxon>
        <taxon>Paenibacillus</taxon>
    </lineage>
</organism>
<reference evidence="1 2" key="1">
    <citation type="submission" date="2020-04" db="EMBL/GenBank/DDBJ databases">
        <title>Novel Paenibacillus strain UniB2 isolated from commercial digestive syrup.</title>
        <authorList>
            <person name="Thorat V."/>
            <person name="Kirdat K."/>
            <person name="Tiwarekar B."/>
            <person name="Yadav A."/>
        </authorList>
    </citation>
    <scope>NUCLEOTIDE SEQUENCE [LARGE SCALE GENOMIC DNA]</scope>
    <source>
        <strain evidence="1 2">UniB2</strain>
    </source>
</reference>
<evidence type="ECO:0000313" key="2">
    <source>
        <dbReference type="Proteomes" id="UP000502136"/>
    </source>
</evidence>
<dbReference type="InterPro" id="IPR016024">
    <property type="entry name" value="ARM-type_fold"/>
</dbReference>
<dbReference type="Pfam" id="PF08713">
    <property type="entry name" value="DNA_alkylation"/>
    <property type="match status" value="1"/>
</dbReference>
<dbReference type="InterPro" id="IPR014825">
    <property type="entry name" value="DNA_alkylation"/>
</dbReference>